<dbReference type="EMBL" id="CARXXK010000005">
    <property type="protein sequence ID" value="CAI6368110.1"/>
    <property type="molecule type" value="Genomic_DNA"/>
</dbReference>
<sequence length="110" mass="13117">MNYFYLWIDYKSQQKLHKSSNRVLLKNVVSIKAVRNKFSLYTKCNFEEEYAELDFLKKSIRKVSRVAKPQPLKGPCGIPVEKRNDILNNLTQVIPQNRKTFWENIPIHNY</sequence>
<evidence type="ECO:0000313" key="1">
    <source>
        <dbReference type="EMBL" id="CAI6368110.1"/>
    </source>
</evidence>
<evidence type="ECO:0000313" key="2">
    <source>
        <dbReference type="Proteomes" id="UP001160148"/>
    </source>
</evidence>
<organism evidence="1 2">
    <name type="scientific">Macrosiphum euphorbiae</name>
    <name type="common">potato aphid</name>
    <dbReference type="NCBI Taxonomy" id="13131"/>
    <lineage>
        <taxon>Eukaryota</taxon>
        <taxon>Metazoa</taxon>
        <taxon>Ecdysozoa</taxon>
        <taxon>Arthropoda</taxon>
        <taxon>Hexapoda</taxon>
        <taxon>Insecta</taxon>
        <taxon>Pterygota</taxon>
        <taxon>Neoptera</taxon>
        <taxon>Paraneoptera</taxon>
        <taxon>Hemiptera</taxon>
        <taxon>Sternorrhyncha</taxon>
        <taxon>Aphidomorpha</taxon>
        <taxon>Aphidoidea</taxon>
        <taxon>Aphididae</taxon>
        <taxon>Macrosiphini</taxon>
        <taxon>Macrosiphum</taxon>
    </lineage>
</organism>
<dbReference type="AlphaFoldDB" id="A0AAV0XIA1"/>
<proteinExistence type="predicted"/>
<protein>
    <submittedName>
        <fullName evidence="1">Uncharacterized protein</fullName>
    </submittedName>
</protein>
<gene>
    <name evidence="1" type="ORF">MEUPH1_LOCUS22508</name>
</gene>
<dbReference type="Proteomes" id="UP001160148">
    <property type="component" value="Unassembled WGS sequence"/>
</dbReference>
<reference evidence="1 2" key="1">
    <citation type="submission" date="2023-01" db="EMBL/GenBank/DDBJ databases">
        <authorList>
            <person name="Whitehead M."/>
        </authorList>
    </citation>
    <scope>NUCLEOTIDE SEQUENCE [LARGE SCALE GENOMIC DNA]</scope>
</reference>
<keyword evidence="2" id="KW-1185">Reference proteome</keyword>
<name>A0AAV0XIA1_9HEMI</name>
<comment type="caution">
    <text evidence="1">The sequence shown here is derived from an EMBL/GenBank/DDBJ whole genome shotgun (WGS) entry which is preliminary data.</text>
</comment>
<accession>A0AAV0XIA1</accession>